<gene>
    <name evidence="5" type="ORF">KA717_30175</name>
</gene>
<sequence>MVSSVLSAGLTTVYQQLTAFAGLESFWTSFDTVFGTEYNLAVAQSFRAQWQSGNFSQLPTIEVIDDQILGNARGAYASSSNTIFLSDTFVETASQQSLEAVILEEFGHFVDAQVNGTDTAGDEGELFSALVQGQSLDAATLQALKAEDDSAIITIAGENILVEQNTPNSPLINGLGGTVGFGESILDRNDDGSTSFIDVTSVFETGLNFWGTTYNGFYINNNGNITFNSPQSTYTPYAITGNTGQPIIAPFFSDVDTRAGTLTPSSGGTSTGSNLVYWDLDPINNQVIITWDDVGQYPSGTTPNAFQLVLKDTGNGDFSIEFRYEDIQWLVGQASSDVLARAGYSAGNGSNYFELEQSGTEIMADLESASNIGQPGKYQFSVVNGTASLITLTVTPTSVLEDGTTNLVYTFTRTGGTTNALTVNYAIEGTATNGNDYTTIASSITFSAGSSTAILTIDPIADNVAEDDETISFTLALGTGYDIGTTSPIIGTITNDDLPSITLAVSPSSVAEDGTTNLVYTFTRTGATTNALTVNYSIAGTADATDYTGATPGTGKTITFLAGSSTATLTIDPTADTVIETDETVALTLATGTDYTIGTATAVTGTITNDDLPSITLAVAPASVTEDGTANLVYTFTRTGPITNALTVNYSIAGTADATDYTGATPGTGKTITFAAGSSTATLTVDPTTDTTIESDETVALTLATGTGYTVGTATAVTGTITNDDLPSITLAVAPASVTEDGTANLVYTFTRTGPTTNALTVNYSIAGTADATDYTGATPGTGKTITFAAGSATATLTIDPTADTTIEADETVALTLATGTGYTVGTATAVTGTITNDDLPSITLAVAPASVLEDGTVNLVYTFTRTGPTTNALTVNYSITGTADATDYTGATPGTGKTITFAAGSSTATLTVDPTTDTTIESDETVALTLATGTGYTVGTATAVTGTITNDDLPSITLAVAPASVTEDGTANLVYTFTRTGPTTNALTVNYSIAGTADATDYTGATPGTGKTITFAAGSSTATLTVDPTTDTTIESDETVALTLATGTGYTVGTATAVTGTITNDDLPSITLAVAPASVTEDGTANLVYTFTRTGPTTNALTVNYSIAGTADATDYTGATPGTGKTITFAAGSATATLTIDPTADTTIEADETVALTLATGTGYTVGTATAVTGTITNDDLPSITLAVAPASVLEDGTVNLVYTFTRTGPTTNALTVNYSITGTADATDYTGATPGTGKTITFAAGSSTATLTVDPTTDTTIESDETVALTLATGTGYTVGTATAVTGTITNDDLPSITLAVAPSSVTEDGTTNLVYTFTRTGSTTSTLTVNYGITGTADATDYTGATPGTGKTITFAANSATATLTIDPTADTTIESNETVALTLATGTGYVIGTTAAVTGTITNDDLPSITLAVAPTSVTEDGTTNLVYTFTRTGPTTSTLTVNYGITGTADATDYTGATPGTGKTIAFAANSATATLTIDPTADTTIEANDTVALTLATGTGYTIGTTTAVTGTITDDDTPSISLALNYGGISENSPSNFIYTFTRTGSTTNALTVNYGITGTADATDYTGATPGTGKTIIFSAGAATATLALDSIGDTSVETDETISLQLATGTGYTVGTSAAQIATIINDDGTRRQKGTNGKDVILGTNLGDILSGGLGNDTLTGSDGGDSFLFNATNEGIDTITDFSVGSDYLLIKGSAFGGGLVSGDTITSAQFIIGTAATNASQRFIYNATNGALFFDVDGNGATSAIQFATLSPKLGLTFEDIFIS</sequence>
<evidence type="ECO:0000256" key="1">
    <source>
        <dbReference type="ARBA" id="ARBA00022729"/>
    </source>
</evidence>
<name>A0A977PUF1_9CYAN</name>
<dbReference type="PANTHER" id="PTHR46682">
    <property type="entry name" value="ADHESION G-PROTEIN COUPLED RECEPTOR V1"/>
    <property type="match status" value="1"/>
</dbReference>
<dbReference type="Gene3D" id="2.150.10.10">
    <property type="entry name" value="Serralysin-like metalloprotease, C-terminal"/>
    <property type="match status" value="1"/>
</dbReference>
<dbReference type="GO" id="GO:0004930">
    <property type="term" value="F:G protein-coupled receptor activity"/>
    <property type="evidence" value="ECO:0007669"/>
    <property type="project" value="InterPro"/>
</dbReference>
<reference evidence="5" key="1">
    <citation type="submission" date="2021-04" db="EMBL/GenBank/DDBJ databases">
        <title>Genome sequence of Woronichinia naegeliana from Washington state freshwater lake bloom.</title>
        <authorList>
            <person name="Dreher T.W."/>
        </authorList>
    </citation>
    <scope>NUCLEOTIDE SEQUENCE</scope>
    <source>
        <strain evidence="5">WA131</strain>
    </source>
</reference>
<dbReference type="InterPro" id="IPR038081">
    <property type="entry name" value="CalX-like_sf"/>
</dbReference>
<dbReference type="SUPFAM" id="SSF141072">
    <property type="entry name" value="CalX-like"/>
    <property type="match status" value="11"/>
</dbReference>
<organism evidence="5">
    <name type="scientific">Woronichinia naegeliana WA131</name>
    <dbReference type="NCBI Taxonomy" id="2824559"/>
    <lineage>
        <taxon>Bacteria</taxon>
        <taxon>Bacillati</taxon>
        <taxon>Cyanobacteriota</taxon>
        <taxon>Cyanophyceae</taxon>
        <taxon>Synechococcales</taxon>
        <taxon>Coelosphaeriaceae</taxon>
        <taxon>Woronichinia</taxon>
    </lineage>
</organism>
<dbReference type="SMART" id="SM00237">
    <property type="entry name" value="Calx_beta"/>
    <property type="match status" value="11"/>
</dbReference>
<keyword evidence="3" id="KW-0106">Calcium</keyword>
<dbReference type="InterPro" id="IPR011049">
    <property type="entry name" value="Serralysin-like_metalloprot_C"/>
</dbReference>
<dbReference type="GO" id="GO:0016020">
    <property type="term" value="C:membrane"/>
    <property type="evidence" value="ECO:0007669"/>
    <property type="project" value="InterPro"/>
</dbReference>
<dbReference type="InterPro" id="IPR003644">
    <property type="entry name" value="Calx_beta"/>
</dbReference>
<dbReference type="PROSITE" id="PS51220">
    <property type="entry name" value="NIDO"/>
    <property type="match status" value="1"/>
</dbReference>
<accession>A0A977PUF1</accession>
<dbReference type="Proteomes" id="UP001065613">
    <property type="component" value="Chromosome"/>
</dbReference>
<keyword evidence="2" id="KW-0677">Repeat</keyword>
<dbReference type="InterPro" id="IPR003886">
    <property type="entry name" value="NIDO_dom"/>
</dbReference>
<dbReference type="EMBL" id="CP073041">
    <property type="protein sequence ID" value="UXE59921.1"/>
    <property type="molecule type" value="Genomic_DNA"/>
</dbReference>
<keyword evidence="1" id="KW-0732">Signal</keyword>
<dbReference type="Pfam" id="PF06119">
    <property type="entry name" value="NIDO"/>
    <property type="match status" value="1"/>
</dbReference>
<evidence type="ECO:0000256" key="3">
    <source>
        <dbReference type="ARBA" id="ARBA00022837"/>
    </source>
</evidence>
<proteinExistence type="predicted"/>
<protein>
    <recommendedName>
        <fullName evidence="4">NIDO domain-containing protein</fullName>
    </recommendedName>
</protein>
<dbReference type="Pfam" id="PF03160">
    <property type="entry name" value="Calx-beta"/>
    <property type="match status" value="11"/>
</dbReference>
<dbReference type="InterPro" id="IPR026919">
    <property type="entry name" value="ADGRV1"/>
</dbReference>
<evidence type="ECO:0000313" key="5">
    <source>
        <dbReference type="EMBL" id="UXE59921.1"/>
    </source>
</evidence>
<dbReference type="PANTHER" id="PTHR46682:SF1">
    <property type="entry name" value="ADHESION G-PROTEIN COUPLED RECEPTOR V1"/>
    <property type="match status" value="1"/>
</dbReference>
<dbReference type="KEGG" id="wna:KA717_30175"/>
<evidence type="ECO:0000259" key="4">
    <source>
        <dbReference type="PROSITE" id="PS51220"/>
    </source>
</evidence>
<dbReference type="SMART" id="SM00539">
    <property type="entry name" value="NIDO"/>
    <property type="match status" value="1"/>
</dbReference>
<dbReference type="Gene3D" id="2.60.40.2030">
    <property type="match status" value="10"/>
</dbReference>
<dbReference type="GO" id="GO:0007160">
    <property type="term" value="P:cell-matrix adhesion"/>
    <property type="evidence" value="ECO:0007669"/>
    <property type="project" value="InterPro"/>
</dbReference>
<evidence type="ECO:0000256" key="2">
    <source>
        <dbReference type="ARBA" id="ARBA00022737"/>
    </source>
</evidence>
<feature type="domain" description="NIDO" evidence="4">
    <location>
        <begin position="250"/>
        <end position="385"/>
    </location>
</feature>